<reference evidence="2 3" key="1">
    <citation type="submission" date="2019-12" db="EMBL/GenBank/DDBJ databases">
        <authorList>
            <person name="Floudas D."/>
            <person name="Bentzer J."/>
            <person name="Ahren D."/>
            <person name="Johansson T."/>
            <person name="Persson P."/>
            <person name="Tunlid A."/>
        </authorList>
    </citation>
    <scope>NUCLEOTIDE SEQUENCE [LARGE SCALE GENOMIC DNA]</scope>
    <source>
        <strain evidence="2 3">CBS 102.39</strain>
    </source>
</reference>
<keyword evidence="3" id="KW-1185">Reference proteome</keyword>
<organism evidence="2 3">
    <name type="scientific">Agrocybe pediades</name>
    <dbReference type="NCBI Taxonomy" id="84607"/>
    <lineage>
        <taxon>Eukaryota</taxon>
        <taxon>Fungi</taxon>
        <taxon>Dikarya</taxon>
        <taxon>Basidiomycota</taxon>
        <taxon>Agaricomycotina</taxon>
        <taxon>Agaricomycetes</taxon>
        <taxon>Agaricomycetidae</taxon>
        <taxon>Agaricales</taxon>
        <taxon>Agaricineae</taxon>
        <taxon>Strophariaceae</taxon>
        <taxon>Agrocybe</taxon>
    </lineage>
</organism>
<accession>A0A8H4QJS2</accession>
<dbReference type="InterPro" id="IPR036047">
    <property type="entry name" value="F-box-like_dom_sf"/>
</dbReference>
<evidence type="ECO:0000313" key="3">
    <source>
        <dbReference type="Proteomes" id="UP000521872"/>
    </source>
</evidence>
<proteinExistence type="predicted"/>
<feature type="domain" description="F-box" evidence="1">
    <location>
        <begin position="23"/>
        <end position="74"/>
    </location>
</feature>
<dbReference type="Pfam" id="PF12937">
    <property type="entry name" value="F-box-like"/>
    <property type="match status" value="1"/>
</dbReference>
<evidence type="ECO:0000313" key="2">
    <source>
        <dbReference type="EMBL" id="KAF4612183.1"/>
    </source>
</evidence>
<protein>
    <recommendedName>
        <fullName evidence="1">F-box domain-containing protein</fullName>
    </recommendedName>
</protein>
<dbReference type="Proteomes" id="UP000521872">
    <property type="component" value="Unassembled WGS sequence"/>
</dbReference>
<name>A0A8H4QJS2_9AGAR</name>
<dbReference type="InterPro" id="IPR001810">
    <property type="entry name" value="F-box_dom"/>
</dbReference>
<comment type="caution">
    <text evidence="2">The sequence shown here is derived from an EMBL/GenBank/DDBJ whole genome shotgun (WGS) entry which is preliminary data.</text>
</comment>
<gene>
    <name evidence="2" type="ORF">D9613_004562</name>
</gene>
<dbReference type="SUPFAM" id="SSF81383">
    <property type="entry name" value="F-box domain"/>
    <property type="match status" value="1"/>
</dbReference>
<dbReference type="Gene3D" id="1.20.1280.50">
    <property type="match status" value="1"/>
</dbReference>
<dbReference type="EMBL" id="JAACJL010000057">
    <property type="protein sequence ID" value="KAF4612183.1"/>
    <property type="molecule type" value="Genomic_DNA"/>
</dbReference>
<dbReference type="AlphaFoldDB" id="A0A8H4QJS2"/>
<evidence type="ECO:0000259" key="1">
    <source>
        <dbReference type="Pfam" id="PF12937"/>
    </source>
</evidence>
<sequence length="326" mass="37277">MADDTPSTESTIFNYYRSSVLRKMPPEIMTNIFQAFIDLDRPTAALHCATELATVCKTWYNIVMTSPSLWTNIFVFGRMVFAKGVYQVVKEWIQRSKTLPIDLFLFGDRHGSSDYLYSDRSREVFSNMVQLVTVLAESSHRWRAISFNIPFAFVRRLCDMAQDLSQLHSVKYSYKCRDSWGGSLQWKKPLSLETMKIGFKLTSSLLETFNVRSDSLTHLTVKEMSVERCMDTIRGSPVLRYFKTGLTDAVPIEDFVPPLPVVHEVLESLALLVAMDPNLLDRLLPLLTLPALHTLDLDLVGNQDPHIVQEFLRRSSAPITSMKLMH</sequence>